<keyword evidence="1" id="KW-1133">Transmembrane helix</keyword>
<evidence type="ECO:0000313" key="2">
    <source>
        <dbReference type="EMBL" id="GGN94149.1"/>
    </source>
</evidence>
<feature type="transmembrane region" description="Helical" evidence="1">
    <location>
        <begin position="173"/>
        <end position="197"/>
    </location>
</feature>
<dbReference type="EMBL" id="BMOU01000003">
    <property type="protein sequence ID" value="GGN94149.1"/>
    <property type="molecule type" value="Genomic_DNA"/>
</dbReference>
<comment type="caution">
    <text evidence="2">The sequence shown here is derived from an EMBL/GenBank/DDBJ whole genome shotgun (WGS) entry which is preliminary data.</text>
</comment>
<organism evidence="2 3">
    <name type="scientific">Haloarcula pellucida</name>
    <dbReference type="NCBI Taxonomy" id="1427151"/>
    <lineage>
        <taxon>Archaea</taxon>
        <taxon>Methanobacteriati</taxon>
        <taxon>Methanobacteriota</taxon>
        <taxon>Stenosarchaea group</taxon>
        <taxon>Halobacteria</taxon>
        <taxon>Halobacteriales</taxon>
        <taxon>Haloarculaceae</taxon>
        <taxon>Haloarcula</taxon>
    </lineage>
</organism>
<sequence length="268" mass="28621">MSDTTEIIDLSEALVWQQLNSRRLKLFAMPLFLAVVFGGITVVSISSPGAVTPTTRQSVQRLVELYFGELNSEYAFALALFLIQGPYLLATFSSVLGVNTGQRMAGKLISSGQFELLLSSPYHERQVFNSLLLSTTLVTLLQVFAFALVALGIPIAVLVSIGAELGAQLNATLLPAFLLPLPTAIWANLVVILGSMGIGGNLSDGVQELFSVVGIVPGLGLTVLVNLFPNLNLVLFSVASLVLILCLIAICGYWVTTRFHAEDILPAT</sequence>
<feature type="transmembrane region" description="Helical" evidence="1">
    <location>
        <begin position="209"/>
        <end position="228"/>
    </location>
</feature>
<feature type="transmembrane region" description="Helical" evidence="1">
    <location>
        <begin position="234"/>
        <end position="255"/>
    </location>
</feature>
<evidence type="ECO:0008006" key="4">
    <source>
        <dbReference type="Google" id="ProtNLM"/>
    </source>
</evidence>
<feature type="transmembrane region" description="Helical" evidence="1">
    <location>
        <begin position="74"/>
        <end position="98"/>
    </location>
</feature>
<reference evidence="2" key="1">
    <citation type="journal article" date="2014" name="Int. J. Syst. Evol. Microbiol.">
        <title>Complete genome sequence of Corynebacterium casei LMG S-19264T (=DSM 44701T), isolated from a smear-ripened cheese.</title>
        <authorList>
            <consortium name="US DOE Joint Genome Institute (JGI-PGF)"/>
            <person name="Walter F."/>
            <person name="Albersmeier A."/>
            <person name="Kalinowski J."/>
            <person name="Ruckert C."/>
        </authorList>
    </citation>
    <scope>NUCLEOTIDE SEQUENCE</scope>
    <source>
        <strain evidence="2">JCM 17820</strain>
    </source>
</reference>
<keyword evidence="1" id="KW-0472">Membrane</keyword>
<proteinExistence type="predicted"/>
<reference evidence="2" key="2">
    <citation type="submission" date="2020-09" db="EMBL/GenBank/DDBJ databases">
        <authorList>
            <person name="Sun Q."/>
            <person name="Ohkuma M."/>
        </authorList>
    </citation>
    <scope>NUCLEOTIDE SEQUENCE</scope>
    <source>
        <strain evidence="2">JCM 17820</strain>
    </source>
</reference>
<keyword evidence="1" id="KW-0812">Transmembrane</keyword>
<evidence type="ECO:0000313" key="3">
    <source>
        <dbReference type="Proteomes" id="UP000605784"/>
    </source>
</evidence>
<name>A0A830GMY0_9EURY</name>
<dbReference type="RefSeq" id="WP_188997067.1">
    <property type="nucleotide sequence ID" value="NZ_BMOU01000003.1"/>
</dbReference>
<feature type="transmembrane region" description="Helical" evidence="1">
    <location>
        <begin position="26"/>
        <end position="46"/>
    </location>
</feature>
<protein>
    <recommendedName>
        <fullName evidence="4">ABC-2 type transport system permease protein</fullName>
    </recommendedName>
</protein>
<gene>
    <name evidence="2" type="ORF">GCM10009030_20240</name>
</gene>
<keyword evidence="3" id="KW-1185">Reference proteome</keyword>
<dbReference type="Proteomes" id="UP000605784">
    <property type="component" value="Unassembled WGS sequence"/>
</dbReference>
<feature type="transmembrane region" description="Helical" evidence="1">
    <location>
        <begin position="131"/>
        <end position="161"/>
    </location>
</feature>
<accession>A0A830GMY0</accession>
<dbReference type="AlphaFoldDB" id="A0A830GMY0"/>
<evidence type="ECO:0000256" key="1">
    <source>
        <dbReference type="SAM" id="Phobius"/>
    </source>
</evidence>